<dbReference type="EMBL" id="WHJE01000006">
    <property type="protein sequence ID" value="KAE8765687.1"/>
    <property type="molecule type" value="Genomic_DNA"/>
</dbReference>
<name>A0A7J5UTS8_9MICO</name>
<comment type="caution">
    <text evidence="3">The sequence shown here is derived from an EMBL/GenBank/DDBJ whole genome shotgun (WGS) entry which is preliminary data.</text>
</comment>
<evidence type="ECO:0000313" key="3">
    <source>
        <dbReference type="EMBL" id="KAE8765687.1"/>
    </source>
</evidence>
<dbReference type="Gene3D" id="3.40.190.10">
    <property type="entry name" value="Periplasmic binding protein-like II"/>
    <property type="match status" value="2"/>
</dbReference>
<sequence length="386" mass="41766">MENKMLTTRPSSTRKNSRTRRGQLRSVAVATSAMLSVVTFSACSSTEATGDDEGASGEVMVYDGGGAWGEAQRIAYFEPFEEETGIRVIPAAGEAPPALRTTIEAGNPSMDVMNIGANTVQEWVDADLLLPIDIESWTSADPADLQPFAADEYSVPSLIYAAQIAYDPEVVGGEIEDWADFFDVATFPGERTLGEGMNITTGTLEAALLADGVDPASLYPLDVERALDKLKELTPSILKFWGTGAESVQLLTDGQVGATAAWNGRVAAAQEQAPGIASTWNQAILQLDVWTIPEGAKNEENAQRFIEFASRPDRQAEFAQLITYSPTNARAFESIDADRQKLLPTAPEHVDATIMSDSSWWGSDSGNGELWSTRVVTMWQEWLADL</sequence>
<dbReference type="Pfam" id="PF13416">
    <property type="entry name" value="SBP_bac_8"/>
    <property type="match status" value="1"/>
</dbReference>
<organism evidence="3 4">
    <name type="scientific">Georgenia thermotolerans</name>
    <dbReference type="NCBI Taxonomy" id="527326"/>
    <lineage>
        <taxon>Bacteria</taxon>
        <taxon>Bacillati</taxon>
        <taxon>Actinomycetota</taxon>
        <taxon>Actinomycetes</taxon>
        <taxon>Micrococcales</taxon>
        <taxon>Bogoriellaceae</taxon>
        <taxon>Georgenia</taxon>
    </lineage>
</organism>
<reference evidence="3 4" key="1">
    <citation type="submission" date="2019-10" db="EMBL/GenBank/DDBJ databases">
        <title>Georgenia wutianyii sp. nov. and Georgenia yuyongxinii sp. nov. isolated from plateau pika (Ochotona curzoniae) in the Qinghai-Tibet plateau of China.</title>
        <authorList>
            <person name="Tian Z."/>
        </authorList>
    </citation>
    <scope>NUCLEOTIDE SEQUENCE [LARGE SCALE GENOMIC DNA]</scope>
    <source>
        <strain evidence="3 4">DSM 21501</strain>
    </source>
</reference>
<dbReference type="SUPFAM" id="SSF53850">
    <property type="entry name" value="Periplasmic binding protein-like II"/>
    <property type="match status" value="1"/>
</dbReference>
<protein>
    <submittedName>
        <fullName evidence="3">Extracellular solute-binding protein</fullName>
    </submittedName>
</protein>
<keyword evidence="1" id="KW-0732">Signal</keyword>
<dbReference type="OrthoDB" id="9815444at2"/>
<feature type="compositionally biased region" description="Polar residues" evidence="2">
    <location>
        <begin position="1"/>
        <end position="14"/>
    </location>
</feature>
<evidence type="ECO:0000256" key="1">
    <source>
        <dbReference type="ARBA" id="ARBA00022729"/>
    </source>
</evidence>
<dbReference type="AlphaFoldDB" id="A0A7J5UTS8"/>
<dbReference type="InterPro" id="IPR006059">
    <property type="entry name" value="SBP"/>
</dbReference>
<proteinExistence type="predicted"/>
<dbReference type="PANTHER" id="PTHR30222">
    <property type="entry name" value="SPERMIDINE/PUTRESCINE-BINDING PERIPLASMIC PROTEIN"/>
    <property type="match status" value="1"/>
</dbReference>
<evidence type="ECO:0000256" key="2">
    <source>
        <dbReference type="SAM" id="MobiDB-lite"/>
    </source>
</evidence>
<evidence type="ECO:0000313" key="4">
    <source>
        <dbReference type="Proteomes" id="UP000451860"/>
    </source>
</evidence>
<accession>A0A7J5UTS8</accession>
<feature type="region of interest" description="Disordered" evidence="2">
    <location>
        <begin position="1"/>
        <end position="23"/>
    </location>
</feature>
<keyword evidence="4" id="KW-1185">Reference proteome</keyword>
<dbReference type="PANTHER" id="PTHR30222:SF2">
    <property type="entry name" value="ABC TRANSPORTER SUBSTRATE-BINDING PROTEIN"/>
    <property type="match status" value="1"/>
</dbReference>
<gene>
    <name evidence="3" type="ORF">GB883_02630</name>
</gene>
<dbReference type="Proteomes" id="UP000451860">
    <property type="component" value="Unassembled WGS sequence"/>
</dbReference>
<dbReference type="CDD" id="cd13589">
    <property type="entry name" value="PBP2_polyamine_RpCGA009"/>
    <property type="match status" value="1"/>
</dbReference>